<reference evidence="2" key="1">
    <citation type="journal article" date="2019" name="Int. J. Syst. Evol. Microbiol.">
        <title>The Global Catalogue of Microorganisms (GCM) 10K type strain sequencing project: providing services to taxonomists for standard genome sequencing and annotation.</title>
        <authorList>
            <consortium name="The Broad Institute Genomics Platform"/>
            <consortium name="The Broad Institute Genome Sequencing Center for Infectious Disease"/>
            <person name="Wu L."/>
            <person name="Ma J."/>
        </authorList>
    </citation>
    <scope>NUCLEOTIDE SEQUENCE [LARGE SCALE GENOMIC DNA]</scope>
    <source>
        <strain evidence="2">JCM 13319</strain>
    </source>
</reference>
<comment type="caution">
    <text evidence="1">The sequence shown here is derived from an EMBL/GenBank/DDBJ whole genome shotgun (WGS) entry which is preliminary data.</text>
</comment>
<protein>
    <submittedName>
        <fullName evidence="1">Uncharacterized protein</fullName>
    </submittedName>
</protein>
<evidence type="ECO:0000313" key="1">
    <source>
        <dbReference type="EMBL" id="GAA1534908.1"/>
    </source>
</evidence>
<organism evidence="1 2">
    <name type="scientific">Brevibacterium picturae</name>
    <dbReference type="NCBI Taxonomy" id="260553"/>
    <lineage>
        <taxon>Bacteria</taxon>
        <taxon>Bacillati</taxon>
        <taxon>Actinomycetota</taxon>
        <taxon>Actinomycetes</taxon>
        <taxon>Micrococcales</taxon>
        <taxon>Brevibacteriaceae</taxon>
        <taxon>Brevibacterium</taxon>
    </lineage>
</organism>
<dbReference type="Proteomes" id="UP001501791">
    <property type="component" value="Unassembled WGS sequence"/>
</dbReference>
<dbReference type="EMBL" id="BAAALY010000004">
    <property type="protein sequence ID" value="GAA1534908.1"/>
    <property type="molecule type" value="Genomic_DNA"/>
</dbReference>
<accession>A0ABP4M196</accession>
<sequence length="412" mass="45409">MVTDSTTETTLLKRLSSALRDAWQSDPLYIDPIIAPGLTDSQKAAVEHASEQAEQSGIAQYIAIMPPLPNSEEAAWSRFSSDLAYSMHRDNGEEQTIVLFSQADDAARSYAYLVDANGPAIPPGSDFLARSTSGDFLPVELAVPYQLQILIAAANGTEPPAPPDFDTRDAGDPSEDYIEATGLDNGNPDVLVFSATAVAALGLSVWVLRRRAKYSWRNSLTTKPDPVRSQQLRERVVNALEPLPEPDDPTEEMWVLYDRGRRVQQALRALIEAHPDWADSVDFAHRFGVENLLSTHKWVRARLRGSSKAGPEAPRFCFLFPHHRNKIEQFALKQQGTTLTVDMCDHCRREINDGHEPECLMVPKRPGSKKPVPYYQRSDMYALSGFGSFQPLEDAVLESLGSASASATGGRG</sequence>
<name>A0ABP4M196_9MICO</name>
<proteinExistence type="predicted"/>
<gene>
    <name evidence="1" type="ORF">GCM10009691_07900</name>
</gene>
<keyword evidence="2" id="KW-1185">Reference proteome</keyword>
<evidence type="ECO:0000313" key="2">
    <source>
        <dbReference type="Proteomes" id="UP001501791"/>
    </source>
</evidence>